<evidence type="ECO:0000256" key="8">
    <source>
        <dbReference type="SAM" id="MobiDB-lite"/>
    </source>
</evidence>
<dbReference type="Pfam" id="PF03006">
    <property type="entry name" value="HlyIII"/>
    <property type="match status" value="1"/>
</dbReference>
<dbReference type="OrthoDB" id="9813689at2"/>
<dbReference type="InterPro" id="IPR005744">
    <property type="entry name" value="Hy-lIII"/>
</dbReference>
<feature type="region of interest" description="Disordered" evidence="8">
    <location>
        <begin position="1"/>
        <end position="20"/>
    </location>
</feature>
<dbReference type="PANTHER" id="PTHR20855">
    <property type="entry name" value="ADIPOR/PROGESTIN RECEPTOR-RELATED"/>
    <property type="match status" value="1"/>
</dbReference>
<evidence type="ECO:0000313" key="10">
    <source>
        <dbReference type="EMBL" id="ABV36621.1"/>
    </source>
</evidence>
<dbReference type="eggNOG" id="COG1272">
    <property type="taxonomic scope" value="Bacteria"/>
</dbReference>
<dbReference type="InterPro" id="IPR004254">
    <property type="entry name" value="AdipoR/HlyIII-related"/>
</dbReference>
<feature type="transmembrane region" description="Helical" evidence="9">
    <location>
        <begin position="123"/>
        <end position="142"/>
    </location>
</feature>
<feature type="compositionally biased region" description="Low complexity" evidence="8">
    <location>
        <begin position="8"/>
        <end position="19"/>
    </location>
</feature>
<keyword evidence="4 9" id="KW-0812">Transmembrane</keyword>
<evidence type="ECO:0000256" key="3">
    <source>
        <dbReference type="ARBA" id="ARBA00022475"/>
    </source>
</evidence>
<dbReference type="STRING" id="425104.Ssed_2012"/>
<feature type="binding site" evidence="7">
    <location>
        <position position="207"/>
    </location>
    <ligand>
        <name>Zn(2+)</name>
        <dbReference type="ChEBI" id="CHEBI:29105"/>
    </ligand>
</feature>
<keyword evidence="7" id="KW-0862">Zinc</keyword>
<evidence type="ECO:0000256" key="6">
    <source>
        <dbReference type="ARBA" id="ARBA00023136"/>
    </source>
</evidence>
<feature type="binding site" evidence="7">
    <location>
        <position position="203"/>
    </location>
    <ligand>
        <name>Zn(2+)</name>
        <dbReference type="ChEBI" id="CHEBI:29105"/>
    </ligand>
</feature>
<feature type="binding site" evidence="7">
    <location>
        <position position="81"/>
    </location>
    <ligand>
        <name>Zn(2+)</name>
        <dbReference type="ChEBI" id="CHEBI:29105"/>
    </ligand>
</feature>
<keyword evidence="5 9" id="KW-1133">Transmembrane helix</keyword>
<reference evidence="10 11" key="1">
    <citation type="submission" date="2007-08" db="EMBL/GenBank/DDBJ databases">
        <title>Complete sequence of Shewanella sediminis HAW-EB3.</title>
        <authorList>
            <consortium name="US DOE Joint Genome Institute"/>
            <person name="Copeland A."/>
            <person name="Lucas S."/>
            <person name="Lapidus A."/>
            <person name="Barry K."/>
            <person name="Glavina del Rio T."/>
            <person name="Dalin E."/>
            <person name="Tice H."/>
            <person name="Pitluck S."/>
            <person name="Chertkov O."/>
            <person name="Brettin T."/>
            <person name="Bruce D."/>
            <person name="Detter J.C."/>
            <person name="Han C."/>
            <person name="Schmutz J."/>
            <person name="Larimer F."/>
            <person name="Land M."/>
            <person name="Hauser L."/>
            <person name="Kyrpides N."/>
            <person name="Kim E."/>
            <person name="Zhao J.-S."/>
            <person name="Richardson P."/>
        </authorList>
    </citation>
    <scope>NUCLEOTIDE SEQUENCE [LARGE SCALE GENOMIC DNA]</scope>
    <source>
        <strain evidence="10 11">HAW-EB3</strain>
    </source>
</reference>
<keyword evidence="7" id="KW-0479">Metal-binding</keyword>
<dbReference type="GO" id="GO:0005886">
    <property type="term" value="C:plasma membrane"/>
    <property type="evidence" value="ECO:0007669"/>
    <property type="project" value="UniProtKB-SubCell"/>
</dbReference>
<feature type="transmembrane region" description="Helical" evidence="9">
    <location>
        <begin position="31"/>
        <end position="49"/>
    </location>
</feature>
<comment type="similarity">
    <text evidence="2">Belongs to the UPF0073 (Hly-III) family.</text>
</comment>
<evidence type="ECO:0000256" key="1">
    <source>
        <dbReference type="ARBA" id="ARBA00004651"/>
    </source>
</evidence>
<dbReference type="AlphaFoldDB" id="A8FUU8"/>
<dbReference type="RefSeq" id="WP_012142356.1">
    <property type="nucleotide sequence ID" value="NC_009831.1"/>
</dbReference>
<sequence length="226" mass="24711">MPVQELYSTPSPSISVNSSGYTRSEETANSMSHALGVIAGIIGLIFSLIKGQETLTNIQLIGVVIYCASIILLFACSTLYHSVSDPALKHKLKIADHCAIYFLIAGTYTPLMLIALTGTQAKVILISIWSLALGGVLFKTLFIHRFKKFSVALYLIMGWLCMTVINDLISAMSPLGFQLLLTGGIFYSLGVVFYVGKRIPYNHAIWHLFVLGGAISHFLCVYLTLI</sequence>
<evidence type="ECO:0000256" key="7">
    <source>
        <dbReference type="PIRSR" id="PIRSR604254-1"/>
    </source>
</evidence>
<dbReference type="Proteomes" id="UP000002015">
    <property type="component" value="Chromosome"/>
</dbReference>
<name>A8FUU8_SHESH</name>
<keyword evidence="3" id="KW-1003">Cell membrane</keyword>
<dbReference type="GO" id="GO:0140911">
    <property type="term" value="F:pore-forming activity"/>
    <property type="evidence" value="ECO:0007669"/>
    <property type="project" value="InterPro"/>
</dbReference>
<evidence type="ECO:0000256" key="5">
    <source>
        <dbReference type="ARBA" id="ARBA00022989"/>
    </source>
</evidence>
<dbReference type="GO" id="GO:0046872">
    <property type="term" value="F:metal ion binding"/>
    <property type="evidence" value="ECO:0007669"/>
    <property type="project" value="UniProtKB-KW"/>
</dbReference>
<proteinExistence type="inferred from homology"/>
<dbReference type="NCBIfam" id="TIGR01065">
    <property type="entry name" value="hlyIII"/>
    <property type="match status" value="1"/>
</dbReference>
<evidence type="ECO:0000256" key="2">
    <source>
        <dbReference type="ARBA" id="ARBA00008488"/>
    </source>
</evidence>
<dbReference type="KEGG" id="sse:Ssed_2012"/>
<feature type="transmembrane region" description="Helical" evidence="9">
    <location>
        <begin position="98"/>
        <end position="117"/>
    </location>
</feature>
<organism evidence="10 11">
    <name type="scientific">Shewanella sediminis (strain HAW-EB3)</name>
    <dbReference type="NCBI Taxonomy" id="425104"/>
    <lineage>
        <taxon>Bacteria</taxon>
        <taxon>Pseudomonadati</taxon>
        <taxon>Pseudomonadota</taxon>
        <taxon>Gammaproteobacteria</taxon>
        <taxon>Alteromonadales</taxon>
        <taxon>Shewanellaceae</taxon>
        <taxon>Shewanella</taxon>
    </lineage>
</organism>
<feature type="transmembrane region" description="Helical" evidence="9">
    <location>
        <begin position="204"/>
        <end position="225"/>
    </location>
</feature>
<accession>A8FUU8</accession>
<evidence type="ECO:0000256" key="9">
    <source>
        <dbReference type="SAM" id="Phobius"/>
    </source>
</evidence>
<feature type="transmembrane region" description="Helical" evidence="9">
    <location>
        <begin position="149"/>
        <end position="169"/>
    </location>
</feature>
<feature type="transmembrane region" description="Helical" evidence="9">
    <location>
        <begin position="175"/>
        <end position="195"/>
    </location>
</feature>
<comment type="subcellular location">
    <subcellularLocation>
        <location evidence="1">Cell membrane</location>
        <topology evidence="1">Multi-pass membrane protein</topology>
    </subcellularLocation>
</comment>
<dbReference type="EMBL" id="CP000821">
    <property type="protein sequence ID" value="ABV36621.1"/>
    <property type="molecule type" value="Genomic_DNA"/>
</dbReference>
<feature type="transmembrane region" description="Helical" evidence="9">
    <location>
        <begin position="55"/>
        <end position="77"/>
    </location>
</feature>
<gene>
    <name evidence="10" type="ordered locus">Ssed_2012</name>
</gene>
<dbReference type="PANTHER" id="PTHR20855:SF3">
    <property type="entry name" value="LD03007P"/>
    <property type="match status" value="1"/>
</dbReference>
<evidence type="ECO:0000256" key="4">
    <source>
        <dbReference type="ARBA" id="ARBA00022692"/>
    </source>
</evidence>
<dbReference type="HOGENOM" id="CLU_051078_1_0_6"/>
<keyword evidence="6 9" id="KW-0472">Membrane</keyword>
<protein>
    <submittedName>
        <fullName evidence="10">Channel protein, hemolysin III family</fullName>
    </submittedName>
</protein>
<keyword evidence="11" id="KW-1185">Reference proteome</keyword>
<evidence type="ECO:0000313" key="11">
    <source>
        <dbReference type="Proteomes" id="UP000002015"/>
    </source>
</evidence>